<reference evidence="2 3" key="1">
    <citation type="journal article" date="2021" name="Environ. Microbiol.">
        <title>Gene family expansions and transcriptome signatures uncover fungal adaptations to wood decay.</title>
        <authorList>
            <person name="Hage H."/>
            <person name="Miyauchi S."/>
            <person name="Viragh M."/>
            <person name="Drula E."/>
            <person name="Min B."/>
            <person name="Chaduli D."/>
            <person name="Navarro D."/>
            <person name="Favel A."/>
            <person name="Norest M."/>
            <person name="Lesage-Meessen L."/>
            <person name="Balint B."/>
            <person name="Merenyi Z."/>
            <person name="de Eugenio L."/>
            <person name="Morin E."/>
            <person name="Martinez A.T."/>
            <person name="Baldrian P."/>
            <person name="Stursova M."/>
            <person name="Martinez M.J."/>
            <person name="Novotny C."/>
            <person name="Magnuson J.K."/>
            <person name="Spatafora J.W."/>
            <person name="Maurice S."/>
            <person name="Pangilinan J."/>
            <person name="Andreopoulos W."/>
            <person name="LaButti K."/>
            <person name="Hundley H."/>
            <person name="Na H."/>
            <person name="Kuo A."/>
            <person name="Barry K."/>
            <person name="Lipzen A."/>
            <person name="Henrissat B."/>
            <person name="Riley R."/>
            <person name="Ahrendt S."/>
            <person name="Nagy L.G."/>
            <person name="Grigoriev I.V."/>
            <person name="Martin F."/>
            <person name="Rosso M.N."/>
        </authorList>
    </citation>
    <scope>NUCLEOTIDE SEQUENCE [LARGE SCALE GENOMIC DNA]</scope>
    <source>
        <strain evidence="2 3">CIRM-BRFM 1785</strain>
    </source>
</reference>
<gene>
    <name evidence="2" type="ORF">C8Q71DRAFT_387454</name>
</gene>
<accession>A0ABQ8K0W0</accession>
<evidence type="ECO:0000313" key="3">
    <source>
        <dbReference type="Proteomes" id="UP000814176"/>
    </source>
</evidence>
<dbReference type="RefSeq" id="XP_047773405.1">
    <property type="nucleotide sequence ID" value="XM_047918240.1"/>
</dbReference>
<comment type="caution">
    <text evidence="2">The sequence shown here is derived from an EMBL/GenBank/DDBJ whole genome shotgun (WGS) entry which is preliminary data.</text>
</comment>
<feature type="transmembrane region" description="Helical" evidence="1">
    <location>
        <begin position="78"/>
        <end position="95"/>
    </location>
</feature>
<name>A0ABQ8K0W0_9APHY</name>
<dbReference type="GeneID" id="71998972"/>
<dbReference type="EMBL" id="JADCUA010000034">
    <property type="protein sequence ID" value="KAH9830042.1"/>
    <property type="molecule type" value="Genomic_DNA"/>
</dbReference>
<keyword evidence="1" id="KW-0812">Transmembrane</keyword>
<organism evidence="2 3">
    <name type="scientific">Rhodofomes roseus</name>
    <dbReference type="NCBI Taxonomy" id="34475"/>
    <lineage>
        <taxon>Eukaryota</taxon>
        <taxon>Fungi</taxon>
        <taxon>Dikarya</taxon>
        <taxon>Basidiomycota</taxon>
        <taxon>Agaricomycotina</taxon>
        <taxon>Agaricomycetes</taxon>
        <taxon>Polyporales</taxon>
        <taxon>Rhodofomes</taxon>
    </lineage>
</organism>
<protein>
    <submittedName>
        <fullName evidence="2">Uncharacterized protein</fullName>
    </submittedName>
</protein>
<sequence>MDATSGSDVYCARLTAHISDIQVQGQHPSCFSSHRLPVGMSDLLQRLRPIHHDPKYDLPLAKTRLARWRKTTSWLRNPIRIALVGLAVVASFLLVKRFEQDSRKTGRLVEKVLDVLVPEPGPRAPLYERFREHELELSERTGDPPEAKYLFFANNVHGE</sequence>
<keyword evidence="1" id="KW-0472">Membrane</keyword>
<evidence type="ECO:0000313" key="2">
    <source>
        <dbReference type="EMBL" id="KAH9830042.1"/>
    </source>
</evidence>
<evidence type="ECO:0000256" key="1">
    <source>
        <dbReference type="SAM" id="Phobius"/>
    </source>
</evidence>
<dbReference type="Proteomes" id="UP000814176">
    <property type="component" value="Unassembled WGS sequence"/>
</dbReference>
<keyword evidence="1" id="KW-1133">Transmembrane helix</keyword>
<proteinExistence type="predicted"/>
<keyword evidence="3" id="KW-1185">Reference proteome</keyword>